<gene>
    <name evidence="1" type="ORF">OVS_03100</name>
</gene>
<dbReference type="RefSeq" id="WP_024071388.1">
    <property type="nucleotide sequence ID" value="NC_023062.1"/>
</dbReference>
<dbReference type="Proteomes" id="UP000018745">
    <property type="component" value="Chromosome"/>
</dbReference>
<organism evidence="1 2">
    <name type="scientific">Mycoplasma ovis str. Michigan</name>
    <dbReference type="NCBI Taxonomy" id="1415773"/>
    <lineage>
        <taxon>Bacteria</taxon>
        <taxon>Bacillati</taxon>
        <taxon>Mycoplasmatota</taxon>
        <taxon>Mollicutes</taxon>
        <taxon>Mycoplasmataceae</taxon>
        <taxon>Mycoplasma</taxon>
    </lineage>
</organism>
<sequence length="244" mass="28041">MALITEVTLSKLGQINHYKYCIPENSVFMETSLKATTVSQTKDCKLNYLRYGDNEVEKTKKEEISSLFQLITKFIETQHVANILMFYSPSTSYEPPTRNGGRSQDMLKSIASACNLKDSSFKEIIKELFFSPKNCFLSPSFSSIELDVSKSRSLTTTGSDLQRFLEGKIKGTLRYGIFSYSAKLKNITFQDKKDKHFYLNVSWPLTFYLGEERSNACSLDYLWKRVKSRELGFDTIKNICLTFI</sequence>
<evidence type="ECO:0000313" key="2">
    <source>
        <dbReference type="Proteomes" id="UP000018745"/>
    </source>
</evidence>
<dbReference type="EMBL" id="CP006935">
    <property type="protein sequence ID" value="AHC40379.1"/>
    <property type="molecule type" value="Genomic_DNA"/>
</dbReference>
<evidence type="ECO:0000313" key="1">
    <source>
        <dbReference type="EMBL" id="AHC40379.1"/>
    </source>
</evidence>
<keyword evidence="2" id="KW-1185">Reference proteome</keyword>
<protein>
    <submittedName>
        <fullName evidence="1">Uncharacterized protein</fullName>
    </submittedName>
</protein>
<reference evidence="1 2" key="1">
    <citation type="journal article" date="2014" name="Genome Announc.">
        <title>Complete Genome Sequence of Mycoplasma ovis Strain Michigan, a Hemoplasma of Sheep with Two Distinct 16S rRNA Genes.</title>
        <authorList>
            <person name="Deshuillers P.L."/>
            <person name="Santos A.P."/>
            <person name="do Nascimento N.C."/>
            <person name="Hampel J.A."/>
            <person name="Bergin I.L."/>
            <person name="Dyson M.C."/>
            <person name="Messick J.B."/>
        </authorList>
    </citation>
    <scope>NUCLEOTIDE SEQUENCE [LARGE SCALE GENOMIC DNA]</scope>
    <source>
        <strain evidence="1 2">Michigan</strain>
    </source>
</reference>
<accession>A0ABN4BPW6</accession>
<name>A0ABN4BPW6_9MOLU</name>
<proteinExistence type="predicted"/>